<dbReference type="EMBL" id="UGTH01000001">
    <property type="protein sequence ID" value="SUB76009.1"/>
    <property type="molecule type" value="Genomic_DNA"/>
</dbReference>
<evidence type="ECO:0000313" key="10">
    <source>
        <dbReference type="EMBL" id="SUB76009.1"/>
    </source>
</evidence>
<evidence type="ECO:0000256" key="1">
    <source>
        <dbReference type="ARBA" id="ARBA00010875"/>
    </source>
</evidence>
<feature type="binding site" evidence="9">
    <location>
        <position position="124"/>
    </location>
    <ligand>
        <name>Zn(2+)</name>
        <dbReference type="ChEBI" id="CHEBI:29105"/>
        <note>catalytic</note>
    </ligand>
</feature>
<dbReference type="GO" id="GO:0006364">
    <property type="term" value="P:rRNA processing"/>
    <property type="evidence" value="ECO:0007669"/>
    <property type="project" value="UniProtKB-UniRule"/>
</dbReference>
<dbReference type="InterPro" id="IPR002036">
    <property type="entry name" value="YbeY"/>
</dbReference>
<feature type="binding site" evidence="9">
    <location>
        <position position="118"/>
    </location>
    <ligand>
        <name>Zn(2+)</name>
        <dbReference type="ChEBI" id="CHEBI:29105"/>
        <note>catalytic</note>
    </ligand>
</feature>
<evidence type="ECO:0000256" key="6">
    <source>
        <dbReference type="ARBA" id="ARBA00022759"/>
    </source>
</evidence>
<dbReference type="PANTHER" id="PTHR46986:SF1">
    <property type="entry name" value="ENDORIBONUCLEASE YBEY, CHLOROPLASTIC"/>
    <property type="match status" value="1"/>
</dbReference>
<dbReference type="RefSeq" id="WP_004821854.1">
    <property type="nucleotide sequence ID" value="NZ_UGTH01000001.1"/>
</dbReference>
<dbReference type="InterPro" id="IPR023091">
    <property type="entry name" value="MetalPrtase_cat_dom_sf_prd"/>
</dbReference>
<evidence type="ECO:0000256" key="2">
    <source>
        <dbReference type="ARBA" id="ARBA00022517"/>
    </source>
</evidence>
<feature type="binding site" evidence="9">
    <location>
        <position position="114"/>
    </location>
    <ligand>
        <name>Zn(2+)</name>
        <dbReference type="ChEBI" id="CHEBI:29105"/>
        <note>catalytic</note>
    </ligand>
</feature>
<keyword evidence="9" id="KW-0963">Cytoplasm</keyword>
<reference evidence="10 11" key="1">
    <citation type="submission" date="2018-06" db="EMBL/GenBank/DDBJ databases">
        <authorList>
            <consortium name="Pathogen Informatics"/>
            <person name="Doyle S."/>
        </authorList>
    </citation>
    <scope>NUCLEOTIDE SEQUENCE [LARGE SCALE GENOMIC DNA]</scope>
    <source>
        <strain evidence="10 11">NCTC11088</strain>
    </source>
</reference>
<evidence type="ECO:0000256" key="4">
    <source>
        <dbReference type="ARBA" id="ARBA00022722"/>
    </source>
</evidence>
<dbReference type="GO" id="GO:0004521">
    <property type="term" value="F:RNA endonuclease activity"/>
    <property type="evidence" value="ECO:0007669"/>
    <property type="project" value="UniProtKB-UniRule"/>
</dbReference>
<evidence type="ECO:0000313" key="11">
    <source>
        <dbReference type="Proteomes" id="UP000254777"/>
    </source>
</evidence>
<keyword evidence="8 9" id="KW-0862">Zinc</keyword>
<dbReference type="PANTHER" id="PTHR46986">
    <property type="entry name" value="ENDORIBONUCLEASE YBEY, CHLOROPLASTIC"/>
    <property type="match status" value="1"/>
</dbReference>
<dbReference type="InterPro" id="IPR020549">
    <property type="entry name" value="YbeY_CS"/>
</dbReference>
<dbReference type="GO" id="GO:0005737">
    <property type="term" value="C:cytoplasm"/>
    <property type="evidence" value="ECO:0007669"/>
    <property type="project" value="UniProtKB-SubCell"/>
</dbReference>
<keyword evidence="5 9" id="KW-0479">Metal-binding</keyword>
<keyword evidence="4 9" id="KW-0540">Nuclease</keyword>
<keyword evidence="3 9" id="KW-0698">rRNA processing</keyword>
<dbReference type="EC" id="3.1.-.-" evidence="9"/>
<protein>
    <recommendedName>
        <fullName evidence="9">Endoribonuclease YbeY</fullName>
        <ecNumber evidence="9">3.1.-.-</ecNumber>
    </recommendedName>
</protein>
<comment type="subcellular location">
    <subcellularLocation>
        <location evidence="9">Cytoplasm</location>
    </subcellularLocation>
</comment>
<evidence type="ECO:0000256" key="3">
    <source>
        <dbReference type="ARBA" id="ARBA00022552"/>
    </source>
</evidence>
<dbReference type="GO" id="GO:0008270">
    <property type="term" value="F:zinc ion binding"/>
    <property type="evidence" value="ECO:0007669"/>
    <property type="project" value="UniProtKB-UniRule"/>
</dbReference>
<dbReference type="Proteomes" id="UP000254777">
    <property type="component" value="Unassembled WGS sequence"/>
</dbReference>
<dbReference type="Gene3D" id="3.40.390.30">
    <property type="entry name" value="Metalloproteases ('zincins'), catalytic domain"/>
    <property type="match status" value="1"/>
</dbReference>
<evidence type="ECO:0000256" key="8">
    <source>
        <dbReference type="ARBA" id="ARBA00022833"/>
    </source>
</evidence>
<comment type="cofactor">
    <cofactor evidence="9">
        <name>Zn(2+)</name>
        <dbReference type="ChEBI" id="CHEBI:29105"/>
    </cofactor>
    <text evidence="9">Binds 1 zinc ion.</text>
</comment>
<accession>A0A379DDQ5</accession>
<name>A0A379DDQ5_9FIRM</name>
<gene>
    <name evidence="9" type="primary">ybeY</name>
    <name evidence="10" type="ORF">NCTC11088_01818</name>
</gene>
<keyword evidence="7 9" id="KW-0378">Hydrolase</keyword>
<evidence type="ECO:0000256" key="5">
    <source>
        <dbReference type="ARBA" id="ARBA00022723"/>
    </source>
</evidence>
<proteinExistence type="inferred from homology"/>
<dbReference type="HAMAP" id="MF_00009">
    <property type="entry name" value="Endoribonucl_YbeY"/>
    <property type="match status" value="1"/>
</dbReference>
<sequence length="148" mass="17220">MEILFDDRQDDVYLDEEGIELIKKAVGETLNHLNMDKDVIVSISLVNEDEIQTLNRDFRGVDKVTDVLSFPLDDEFQIHPTMLGDVVINTKRVLEQAEEFGHSNEREIAYLTVHSTLHLLGYDHMEDDEKKEMREIEEAVMERMGTLR</sequence>
<keyword evidence="6 9" id="KW-0255">Endonuclease</keyword>
<evidence type="ECO:0000256" key="7">
    <source>
        <dbReference type="ARBA" id="ARBA00022801"/>
    </source>
</evidence>
<organism evidence="10 11">
    <name type="scientific">Peptoniphilus indolicus</name>
    <dbReference type="NCBI Taxonomy" id="33030"/>
    <lineage>
        <taxon>Bacteria</taxon>
        <taxon>Bacillati</taxon>
        <taxon>Bacillota</taxon>
        <taxon>Tissierellia</taxon>
        <taxon>Tissierellales</taxon>
        <taxon>Peptoniphilaceae</taxon>
        <taxon>Peptoniphilus</taxon>
    </lineage>
</organism>
<keyword evidence="2 9" id="KW-0690">Ribosome biogenesis</keyword>
<dbReference type="NCBIfam" id="TIGR00043">
    <property type="entry name" value="rRNA maturation RNase YbeY"/>
    <property type="match status" value="1"/>
</dbReference>
<dbReference type="GO" id="GO:0004222">
    <property type="term" value="F:metalloendopeptidase activity"/>
    <property type="evidence" value="ECO:0007669"/>
    <property type="project" value="InterPro"/>
</dbReference>
<dbReference type="Pfam" id="PF02130">
    <property type="entry name" value="YbeY"/>
    <property type="match status" value="1"/>
</dbReference>
<dbReference type="PROSITE" id="PS01306">
    <property type="entry name" value="UPF0054"/>
    <property type="match status" value="1"/>
</dbReference>
<dbReference type="AlphaFoldDB" id="A0A379DDQ5"/>
<evidence type="ECO:0000256" key="9">
    <source>
        <dbReference type="HAMAP-Rule" id="MF_00009"/>
    </source>
</evidence>
<dbReference type="SUPFAM" id="SSF55486">
    <property type="entry name" value="Metalloproteases ('zincins'), catalytic domain"/>
    <property type="match status" value="1"/>
</dbReference>
<comment type="function">
    <text evidence="9">Single strand-specific metallo-endoribonuclease involved in late-stage 70S ribosome quality control and in maturation of the 3' terminus of the 16S rRNA.</text>
</comment>
<comment type="similarity">
    <text evidence="1 9">Belongs to the endoribonuclease YbeY family.</text>
</comment>